<dbReference type="AlphaFoldDB" id="A0AAD4DRY3"/>
<organism evidence="2 3">
    <name type="scientific">Suillus fuscotomentosus</name>
    <dbReference type="NCBI Taxonomy" id="1912939"/>
    <lineage>
        <taxon>Eukaryota</taxon>
        <taxon>Fungi</taxon>
        <taxon>Dikarya</taxon>
        <taxon>Basidiomycota</taxon>
        <taxon>Agaricomycotina</taxon>
        <taxon>Agaricomycetes</taxon>
        <taxon>Agaricomycetidae</taxon>
        <taxon>Boletales</taxon>
        <taxon>Suillineae</taxon>
        <taxon>Suillaceae</taxon>
        <taxon>Suillus</taxon>
    </lineage>
</organism>
<dbReference type="Pfam" id="PF18803">
    <property type="entry name" value="CxC2"/>
    <property type="match status" value="1"/>
</dbReference>
<accession>A0AAD4DRY3</accession>
<evidence type="ECO:0000313" key="2">
    <source>
        <dbReference type="EMBL" id="KAG1891796.1"/>
    </source>
</evidence>
<evidence type="ECO:0000259" key="1">
    <source>
        <dbReference type="Pfam" id="PF18803"/>
    </source>
</evidence>
<dbReference type="GeneID" id="64662782"/>
<reference evidence="2" key="1">
    <citation type="journal article" date="2020" name="New Phytol.">
        <title>Comparative genomics reveals dynamic genome evolution in host specialist ectomycorrhizal fungi.</title>
        <authorList>
            <person name="Lofgren L.A."/>
            <person name="Nguyen N.H."/>
            <person name="Vilgalys R."/>
            <person name="Ruytinx J."/>
            <person name="Liao H.L."/>
            <person name="Branco S."/>
            <person name="Kuo A."/>
            <person name="LaButti K."/>
            <person name="Lipzen A."/>
            <person name="Andreopoulos W."/>
            <person name="Pangilinan J."/>
            <person name="Riley R."/>
            <person name="Hundley H."/>
            <person name="Na H."/>
            <person name="Barry K."/>
            <person name="Grigoriev I.V."/>
            <person name="Stajich J.E."/>
            <person name="Kennedy P.G."/>
        </authorList>
    </citation>
    <scope>NUCLEOTIDE SEQUENCE</scope>
    <source>
        <strain evidence="2">FC203</strain>
    </source>
</reference>
<proteinExistence type="predicted"/>
<feature type="domain" description="CxC2-like cysteine cluster KDZ transposase-associated" evidence="1">
    <location>
        <begin position="142"/>
        <end position="181"/>
    </location>
</feature>
<dbReference type="Proteomes" id="UP001195769">
    <property type="component" value="Unassembled WGS sequence"/>
</dbReference>
<dbReference type="EMBL" id="JABBWK010000122">
    <property type="protein sequence ID" value="KAG1891796.1"/>
    <property type="molecule type" value="Genomic_DNA"/>
</dbReference>
<evidence type="ECO:0000313" key="3">
    <source>
        <dbReference type="Proteomes" id="UP001195769"/>
    </source>
</evidence>
<protein>
    <recommendedName>
        <fullName evidence="1">CxC2-like cysteine cluster KDZ transposase-associated domain-containing protein</fullName>
    </recommendedName>
</protein>
<name>A0AAD4DRY3_9AGAM</name>
<comment type="caution">
    <text evidence="2">The sequence shown here is derived from an EMBL/GenBank/DDBJ whole genome shotgun (WGS) entry which is preliminary data.</text>
</comment>
<keyword evidence="3" id="KW-1185">Reference proteome</keyword>
<gene>
    <name evidence="2" type="ORF">F5891DRAFT_1197423</name>
</gene>
<sequence>MSRKRKYVAYRDESDSDDHATTAYARMIAVSAGGCRQIIIPCSPTKFKAGDVLENQVEPLQMDNWEPTLGDDFVFDNEIEPQPIMVVKGPAKHYANSDAPLHEWMGVNERVGFREEYLLEELRLEGHGSLTTTLCSCSDIDNNISACTRRVLELFLILTWSSKVSGYEFYASLKRLTDNTGLNVPKSRYKEFMRMVHQFCHIKLMKQAGCGNITGGIHETEPGALAIKCPACPQPAVNLPEDWDKVEGSMKFLYYLIIAMDANFRLKNRNQFSSMANSGLHTGLAYFVPDKSYTEHVLKNASQADC</sequence>
<dbReference type="RefSeq" id="XP_041218272.1">
    <property type="nucleotide sequence ID" value="XM_041368484.1"/>
</dbReference>
<dbReference type="InterPro" id="IPR041457">
    <property type="entry name" value="CxC2_KDZ-assoc"/>
</dbReference>